<dbReference type="InterPro" id="IPR002882">
    <property type="entry name" value="CofD"/>
</dbReference>
<dbReference type="NCBIfam" id="TIGR01826">
    <property type="entry name" value="CofD_related"/>
    <property type="match status" value="1"/>
</dbReference>
<dbReference type="GO" id="GO:0008360">
    <property type="term" value="P:regulation of cell shape"/>
    <property type="evidence" value="ECO:0007669"/>
    <property type="project" value="UniProtKB-UniRule"/>
</dbReference>
<evidence type="ECO:0000256" key="2">
    <source>
        <dbReference type="HAMAP-Rule" id="MF_00973"/>
    </source>
</evidence>
<gene>
    <name evidence="3" type="ORF">ADCFC_12500</name>
</gene>
<dbReference type="Proteomes" id="UP000501727">
    <property type="component" value="Chromosome"/>
</dbReference>
<dbReference type="GO" id="GO:0043743">
    <property type="term" value="F:LPPG:FO 2-phospho-L-lactate transferase activity"/>
    <property type="evidence" value="ECO:0007669"/>
    <property type="project" value="InterPro"/>
</dbReference>
<dbReference type="Gene3D" id="3.40.50.10680">
    <property type="entry name" value="CofD-like domains"/>
    <property type="match status" value="1"/>
</dbReference>
<dbReference type="CDD" id="cd07187">
    <property type="entry name" value="YvcK_like"/>
    <property type="match status" value="1"/>
</dbReference>
<proteinExistence type="inferred from homology"/>
<reference evidence="4" key="1">
    <citation type="journal article" date="2020" name="Microbiol. Resour. Announc.">
        <title>Complete Genome Sequence of Adlercreutzia sp. Strain 8CFCBH1, a Potent Producer of Equol, Isolated from Healthy Japanese Feces.</title>
        <authorList>
            <person name="Ogata Y."/>
            <person name="Sakamoto M."/>
            <person name="Ohkuma M."/>
            <person name="Hattori M."/>
            <person name="Suda W."/>
        </authorList>
    </citation>
    <scope>NUCLEOTIDE SEQUENCE [LARGE SCALE GENOMIC DNA]</scope>
    <source>
        <strain evidence="4">8CFCBH1</strain>
    </source>
</reference>
<dbReference type="EMBL" id="AP022829">
    <property type="protein sequence ID" value="BCA88752.1"/>
    <property type="molecule type" value="Genomic_DNA"/>
</dbReference>
<dbReference type="PANTHER" id="PTHR30135:SF3">
    <property type="entry name" value="GLUCONEOGENESIS FACTOR-RELATED"/>
    <property type="match status" value="1"/>
</dbReference>
<dbReference type="InterPro" id="IPR010119">
    <property type="entry name" value="Gluconeogen_factor"/>
</dbReference>
<keyword evidence="1 2" id="KW-0963">Cytoplasm</keyword>
<comment type="function">
    <text evidence="2">Required for morphogenesis under gluconeogenic growth conditions.</text>
</comment>
<dbReference type="InterPro" id="IPR038136">
    <property type="entry name" value="CofD-like_dom_sf"/>
</dbReference>
<dbReference type="PANTHER" id="PTHR30135">
    <property type="entry name" value="UNCHARACTERIZED PROTEIN YVCK-RELATED"/>
    <property type="match status" value="1"/>
</dbReference>
<name>A0A6F8SKP8_9ACTN</name>
<accession>A0A6F8SKP8</accession>
<keyword evidence="4" id="KW-1185">Reference proteome</keyword>
<dbReference type="SUPFAM" id="SSF142338">
    <property type="entry name" value="CofD-like"/>
    <property type="match status" value="1"/>
</dbReference>
<reference evidence="4" key="2">
    <citation type="submission" date="2020-03" db="EMBL/GenBank/DDBJ databases">
        <title>Complete Genome Sequence of Adlercreutzia sp. strain 8CFCBH1 Producing Equol, Isolated from Healthy Japanese Feces.</title>
        <authorList>
            <person name="Ogata Y."/>
            <person name="Sakamoto M."/>
            <person name="Ohkuma M."/>
            <person name="Hattori M."/>
            <person name="Suda W."/>
        </authorList>
    </citation>
    <scope>NUCLEOTIDE SEQUENCE [LARGE SCALE GENOMIC DNA]</scope>
    <source>
        <strain evidence="4">8CFCBH1</strain>
    </source>
</reference>
<evidence type="ECO:0000256" key="1">
    <source>
        <dbReference type="ARBA" id="ARBA00022490"/>
    </source>
</evidence>
<evidence type="ECO:0000313" key="3">
    <source>
        <dbReference type="EMBL" id="BCA88752.1"/>
    </source>
</evidence>
<dbReference type="GO" id="GO:0005737">
    <property type="term" value="C:cytoplasm"/>
    <property type="evidence" value="ECO:0007669"/>
    <property type="project" value="UniProtKB-SubCell"/>
</dbReference>
<dbReference type="RefSeq" id="WP_231699472.1">
    <property type="nucleotide sequence ID" value="NZ_AP022829.1"/>
</dbReference>
<dbReference type="KEGG" id="ahat:ADCFC_13710"/>
<comment type="similarity">
    <text evidence="2">Belongs to the gluconeogenesis factor family.</text>
</comment>
<evidence type="ECO:0000313" key="4">
    <source>
        <dbReference type="Proteomes" id="UP000501727"/>
    </source>
</evidence>
<comment type="subcellular location">
    <subcellularLocation>
        <location evidence="2">Cytoplasm</location>
    </subcellularLocation>
</comment>
<sequence>MAGIKKSTEAFRVDPAATAAFSALRSALPNLRPLDEDARALKAVVIGGGTGAPVSIRTLLSLGVQTSAVVAMADDGGSTGVLREEADVTPPGDIRKCLVAFAKDPADPLVRALKYRFAVARDHALGNLLLAALEDATGSFPEAIAICEKLVDAQGHVYPSTLDHVVLSAQTQDGRILDGQAVACHSKTALAQVWLSAEDGRPPRPYEPALQAIREADLIVLGPGSLFTSIIPNLLIPGVVEAIRASRGRVLFVCALADVQGETWGLTAREHFEALTAHGMEGLIDYMLVHSKVPLRAESPATGSFAAISGAELEHASTSDLNDDQLIKGVRPISISYADMLAIQSRGPIVISRNLVDAEQPTWHSPFALRDAFQNVIKLSRARRS</sequence>
<dbReference type="HAMAP" id="MF_00973">
    <property type="entry name" value="Gluconeogen_factor"/>
    <property type="match status" value="1"/>
</dbReference>
<dbReference type="AlphaFoldDB" id="A0A6F8SKP8"/>
<organism evidence="3 4">
    <name type="scientific">Adlercreutzia hattorii</name>
    <dbReference type="NCBI Taxonomy" id="2707299"/>
    <lineage>
        <taxon>Bacteria</taxon>
        <taxon>Bacillati</taxon>
        <taxon>Actinomycetota</taxon>
        <taxon>Coriobacteriia</taxon>
        <taxon>Eggerthellales</taxon>
        <taxon>Eggerthellaceae</taxon>
        <taxon>Adlercreutzia</taxon>
    </lineage>
</organism>
<protein>
    <recommendedName>
        <fullName evidence="2">Putative gluconeogenesis factor</fullName>
    </recommendedName>
</protein>
<dbReference type="Pfam" id="PF01933">
    <property type="entry name" value="CofD"/>
    <property type="match status" value="1"/>
</dbReference>